<dbReference type="SUPFAM" id="SSF57938">
    <property type="entry name" value="DnaJ/Hsp40 cysteine-rich domain"/>
    <property type="match status" value="1"/>
</dbReference>
<dbReference type="InterPro" id="IPR044713">
    <property type="entry name" value="DNJA1/2-like"/>
</dbReference>
<dbReference type="InterPro" id="IPR008971">
    <property type="entry name" value="HSP40/DnaJ_pept-bd"/>
</dbReference>
<evidence type="ECO:0000313" key="3">
    <source>
        <dbReference type="Proteomes" id="UP000324800"/>
    </source>
</evidence>
<evidence type="ECO:0000313" key="2">
    <source>
        <dbReference type="EMBL" id="KAA6403071.1"/>
    </source>
</evidence>
<comment type="caution">
    <text evidence="2">The sequence shown here is derived from an EMBL/GenBank/DDBJ whole genome shotgun (WGS) entry which is preliminary data.</text>
</comment>
<dbReference type="EMBL" id="SNRW01000144">
    <property type="protein sequence ID" value="KAA6403071.1"/>
    <property type="molecule type" value="Genomic_DNA"/>
</dbReference>
<accession>A0A5J4X730</accession>
<protein>
    <recommendedName>
        <fullName evidence="4">Chaperone DnaJ C-terminal domain-containing protein</fullName>
    </recommendedName>
</protein>
<dbReference type="Proteomes" id="UP000324800">
    <property type="component" value="Unassembled WGS sequence"/>
</dbReference>
<dbReference type="GO" id="GO:0030544">
    <property type="term" value="F:Hsp70 protein binding"/>
    <property type="evidence" value="ECO:0007669"/>
    <property type="project" value="InterPro"/>
</dbReference>
<dbReference type="OrthoDB" id="550424at2759"/>
<evidence type="ECO:0000256" key="1">
    <source>
        <dbReference type="SAM" id="MobiDB-lite"/>
    </source>
</evidence>
<proteinExistence type="predicted"/>
<dbReference type="InterPro" id="IPR036410">
    <property type="entry name" value="HSP_DnaJ_Cys-rich_dom_sf"/>
</dbReference>
<dbReference type="PANTHER" id="PTHR43888">
    <property type="entry name" value="DNAJ-LIKE-2, ISOFORM A-RELATED"/>
    <property type="match status" value="1"/>
</dbReference>
<name>A0A5J4X730_9EUKA</name>
<dbReference type="Gene3D" id="2.60.260.20">
    <property type="entry name" value="Urease metallochaperone UreE, N-terminal domain"/>
    <property type="match status" value="1"/>
</dbReference>
<dbReference type="Gene3D" id="2.10.230.10">
    <property type="entry name" value="Heat shock protein DnaJ, cysteine-rich domain"/>
    <property type="match status" value="1"/>
</dbReference>
<dbReference type="SUPFAM" id="SSF49493">
    <property type="entry name" value="HSP40/DnaJ peptide-binding domain"/>
    <property type="match status" value="1"/>
</dbReference>
<feature type="region of interest" description="Disordered" evidence="1">
    <location>
        <begin position="41"/>
        <end position="68"/>
    </location>
</feature>
<sequence length="68" mass="7654">MHRCHGTGNVVKEKDRCKKCAGEKILTIEKEFTVFIQPGQQDGDTLTFEGEGNQVKDNDIKEEDISDV</sequence>
<dbReference type="GO" id="GO:0051082">
    <property type="term" value="F:unfolded protein binding"/>
    <property type="evidence" value="ECO:0007669"/>
    <property type="project" value="InterPro"/>
</dbReference>
<reference evidence="2 3" key="1">
    <citation type="submission" date="2019-03" db="EMBL/GenBank/DDBJ databases">
        <title>Single cell metagenomics reveals metabolic interactions within the superorganism composed of flagellate Streblomastix strix and complex community of Bacteroidetes bacteria on its surface.</title>
        <authorList>
            <person name="Treitli S.C."/>
            <person name="Kolisko M."/>
            <person name="Husnik F."/>
            <person name="Keeling P."/>
            <person name="Hampl V."/>
        </authorList>
    </citation>
    <scope>NUCLEOTIDE SEQUENCE [LARGE SCALE GENOMIC DNA]</scope>
    <source>
        <strain evidence="2">ST1C</strain>
    </source>
</reference>
<dbReference type="GO" id="GO:0006457">
    <property type="term" value="P:protein folding"/>
    <property type="evidence" value="ECO:0007669"/>
    <property type="project" value="InterPro"/>
</dbReference>
<dbReference type="AlphaFoldDB" id="A0A5J4X730"/>
<organism evidence="2 3">
    <name type="scientific">Streblomastix strix</name>
    <dbReference type="NCBI Taxonomy" id="222440"/>
    <lineage>
        <taxon>Eukaryota</taxon>
        <taxon>Metamonada</taxon>
        <taxon>Preaxostyla</taxon>
        <taxon>Oxymonadida</taxon>
        <taxon>Streblomastigidae</taxon>
        <taxon>Streblomastix</taxon>
    </lineage>
</organism>
<evidence type="ECO:0008006" key="4">
    <source>
        <dbReference type="Google" id="ProtNLM"/>
    </source>
</evidence>
<gene>
    <name evidence="2" type="ORF">EZS28_001403</name>
</gene>